<gene>
    <name evidence="2" type="ORF">BU24DRAFT_46326</name>
</gene>
<dbReference type="RefSeq" id="XP_033379146.1">
    <property type="nucleotide sequence ID" value="XM_033532101.1"/>
</dbReference>
<organism evidence="2 3">
    <name type="scientific">Aaosphaeria arxii CBS 175.79</name>
    <dbReference type="NCBI Taxonomy" id="1450172"/>
    <lineage>
        <taxon>Eukaryota</taxon>
        <taxon>Fungi</taxon>
        <taxon>Dikarya</taxon>
        <taxon>Ascomycota</taxon>
        <taxon>Pezizomycotina</taxon>
        <taxon>Dothideomycetes</taxon>
        <taxon>Pleosporomycetidae</taxon>
        <taxon>Pleosporales</taxon>
        <taxon>Pleosporales incertae sedis</taxon>
        <taxon>Aaosphaeria</taxon>
    </lineage>
</organism>
<evidence type="ECO:0000313" key="2">
    <source>
        <dbReference type="EMBL" id="KAF2010807.1"/>
    </source>
</evidence>
<dbReference type="EMBL" id="ML978075">
    <property type="protein sequence ID" value="KAF2010807.1"/>
    <property type="molecule type" value="Genomic_DNA"/>
</dbReference>
<reference evidence="2" key="1">
    <citation type="journal article" date="2020" name="Stud. Mycol.">
        <title>101 Dothideomycetes genomes: a test case for predicting lifestyles and emergence of pathogens.</title>
        <authorList>
            <person name="Haridas S."/>
            <person name="Albert R."/>
            <person name="Binder M."/>
            <person name="Bloem J."/>
            <person name="Labutti K."/>
            <person name="Salamov A."/>
            <person name="Andreopoulos B."/>
            <person name="Baker S."/>
            <person name="Barry K."/>
            <person name="Bills G."/>
            <person name="Bluhm B."/>
            <person name="Cannon C."/>
            <person name="Castanera R."/>
            <person name="Culley D."/>
            <person name="Daum C."/>
            <person name="Ezra D."/>
            <person name="Gonzalez J."/>
            <person name="Henrissat B."/>
            <person name="Kuo A."/>
            <person name="Liang C."/>
            <person name="Lipzen A."/>
            <person name="Lutzoni F."/>
            <person name="Magnuson J."/>
            <person name="Mondo S."/>
            <person name="Nolan M."/>
            <person name="Ohm R."/>
            <person name="Pangilinan J."/>
            <person name="Park H.-J."/>
            <person name="Ramirez L."/>
            <person name="Alfaro M."/>
            <person name="Sun H."/>
            <person name="Tritt A."/>
            <person name="Yoshinaga Y."/>
            <person name="Zwiers L.-H."/>
            <person name="Turgeon B."/>
            <person name="Goodwin S."/>
            <person name="Spatafora J."/>
            <person name="Crous P."/>
            <person name="Grigoriev I."/>
        </authorList>
    </citation>
    <scope>NUCLEOTIDE SEQUENCE</scope>
    <source>
        <strain evidence="2">CBS 175.79</strain>
    </source>
</reference>
<sequence length="120" mass="13659">MCLHKLYVSLKPCQHRWYSMIRRCSGDQNFANCQQLALQGWEEKSNSCPFCYGSASSAFEYRLIGNDRKPHIGGLPRDSQGSFSTTGLNENHNAQRAEKNRVLTARLEKIENDISFEGSK</sequence>
<dbReference type="GeneID" id="54289498"/>
<dbReference type="AlphaFoldDB" id="A0A6A5XDC8"/>
<evidence type="ECO:0000313" key="3">
    <source>
        <dbReference type="Proteomes" id="UP000799778"/>
    </source>
</evidence>
<name>A0A6A5XDC8_9PLEO</name>
<accession>A0A6A5XDC8</accession>
<evidence type="ECO:0000256" key="1">
    <source>
        <dbReference type="SAM" id="MobiDB-lite"/>
    </source>
</evidence>
<keyword evidence="3" id="KW-1185">Reference proteome</keyword>
<dbReference type="Proteomes" id="UP000799778">
    <property type="component" value="Unassembled WGS sequence"/>
</dbReference>
<proteinExistence type="predicted"/>
<feature type="region of interest" description="Disordered" evidence="1">
    <location>
        <begin position="70"/>
        <end position="97"/>
    </location>
</feature>
<dbReference type="OrthoDB" id="3942453at2759"/>
<protein>
    <submittedName>
        <fullName evidence="2">Uncharacterized protein</fullName>
    </submittedName>
</protein>
<feature type="compositionally biased region" description="Polar residues" evidence="1">
    <location>
        <begin position="79"/>
        <end position="92"/>
    </location>
</feature>